<dbReference type="Pfam" id="PF19650">
    <property type="entry name" value="DUF6153"/>
    <property type="match status" value="1"/>
</dbReference>
<dbReference type="RefSeq" id="WP_345658576.1">
    <property type="nucleotide sequence ID" value="NZ_BAABKB010000048.1"/>
</dbReference>
<proteinExistence type="predicted"/>
<evidence type="ECO:0000313" key="2">
    <source>
        <dbReference type="EMBL" id="GAA5038469.1"/>
    </source>
</evidence>
<sequence>MKSREQAPAPRPPVRRWRTLLVLGLLAGLLGMHALAPGGVPEHRHARPMAATATPHDDCPDGHCGGSHVRHADSTCASGAVGGGPVLPALAPDPMAAPARADAACPSTTDAPDGARAPPSLAELQLLRI</sequence>
<reference evidence="3" key="1">
    <citation type="journal article" date="2019" name="Int. J. Syst. Evol. Microbiol.">
        <title>The Global Catalogue of Microorganisms (GCM) 10K type strain sequencing project: providing services to taxonomists for standard genome sequencing and annotation.</title>
        <authorList>
            <consortium name="The Broad Institute Genomics Platform"/>
            <consortium name="The Broad Institute Genome Sequencing Center for Infectious Disease"/>
            <person name="Wu L."/>
            <person name="Ma J."/>
        </authorList>
    </citation>
    <scope>NUCLEOTIDE SEQUENCE [LARGE SCALE GENOMIC DNA]</scope>
    <source>
        <strain evidence="3">JCM 18409</strain>
    </source>
</reference>
<dbReference type="InterPro" id="IPR046151">
    <property type="entry name" value="DUF6153"/>
</dbReference>
<protein>
    <submittedName>
        <fullName evidence="2">DUF6153 family protein</fullName>
    </submittedName>
</protein>
<name>A0ABP9JNK9_9ACTN</name>
<organism evidence="2 3">
    <name type="scientific">Streptomyces siamensis</name>
    <dbReference type="NCBI Taxonomy" id="1274986"/>
    <lineage>
        <taxon>Bacteria</taxon>
        <taxon>Bacillati</taxon>
        <taxon>Actinomycetota</taxon>
        <taxon>Actinomycetes</taxon>
        <taxon>Kitasatosporales</taxon>
        <taxon>Streptomycetaceae</taxon>
        <taxon>Streptomyces</taxon>
    </lineage>
</organism>
<gene>
    <name evidence="2" type="ORF">GCM10023335_87690</name>
</gene>
<keyword evidence="3" id="KW-1185">Reference proteome</keyword>
<evidence type="ECO:0000256" key="1">
    <source>
        <dbReference type="SAM" id="MobiDB-lite"/>
    </source>
</evidence>
<dbReference type="EMBL" id="BAABKB010000048">
    <property type="protein sequence ID" value="GAA5038469.1"/>
    <property type="molecule type" value="Genomic_DNA"/>
</dbReference>
<evidence type="ECO:0000313" key="3">
    <source>
        <dbReference type="Proteomes" id="UP001501759"/>
    </source>
</evidence>
<accession>A0ABP9JNK9</accession>
<dbReference type="Proteomes" id="UP001501759">
    <property type="component" value="Unassembled WGS sequence"/>
</dbReference>
<feature type="region of interest" description="Disordered" evidence="1">
    <location>
        <begin position="98"/>
        <end position="118"/>
    </location>
</feature>
<comment type="caution">
    <text evidence="2">The sequence shown here is derived from an EMBL/GenBank/DDBJ whole genome shotgun (WGS) entry which is preliminary data.</text>
</comment>